<organism evidence="1 2">
    <name type="scientific">Pseudidiomarina maritima</name>
    <dbReference type="NCBI Taxonomy" id="519453"/>
    <lineage>
        <taxon>Bacteria</taxon>
        <taxon>Pseudomonadati</taxon>
        <taxon>Pseudomonadota</taxon>
        <taxon>Gammaproteobacteria</taxon>
        <taxon>Alteromonadales</taxon>
        <taxon>Idiomarinaceae</taxon>
        <taxon>Pseudidiomarina</taxon>
    </lineage>
</organism>
<keyword evidence="2" id="KW-1185">Reference proteome</keyword>
<accession>A0A317PZZ8</accession>
<sequence length="261" mass="28814">MASVVVGVDVACSRQKRIPIVFAQWRGARLVPLPVRQLAVQPPFGQGNRRVIDDAYTASYAEQVRAYIDAVCDHYQLQIACIGIDAPLRPRAEQLSFRLAEQALADAGIRCYKTPSATEFRAIVDKARQHLAARKPVANMPHVMQLWMLAGFALAEQLAELAPLIEVFPQATIRQLLPQTPHKTALGVPEKQLAAIAQHSGWPATENEWQQLPQISFGSTHDKVDAYSAAWVAGLKVHAPHRLQVFGEVAQDDAIWVPRAV</sequence>
<evidence type="ECO:0000313" key="2">
    <source>
        <dbReference type="Proteomes" id="UP000246964"/>
    </source>
</evidence>
<evidence type="ECO:0000313" key="1">
    <source>
        <dbReference type="EMBL" id="PWW07868.1"/>
    </source>
</evidence>
<dbReference type="Pfam" id="PF04250">
    <property type="entry name" value="DUF429"/>
    <property type="match status" value="1"/>
</dbReference>
<gene>
    <name evidence="1" type="ORF">DET45_1253</name>
</gene>
<proteinExistence type="predicted"/>
<dbReference type="EMBL" id="QGTT01000025">
    <property type="protein sequence ID" value="PWW07868.1"/>
    <property type="molecule type" value="Genomic_DNA"/>
</dbReference>
<dbReference type="Proteomes" id="UP000246964">
    <property type="component" value="Unassembled WGS sequence"/>
</dbReference>
<dbReference type="InterPro" id="IPR007362">
    <property type="entry name" value="DUF429"/>
</dbReference>
<protein>
    <submittedName>
        <fullName evidence="1">Uncharacterized protein DUF429</fullName>
    </submittedName>
</protein>
<dbReference type="AlphaFoldDB" id="A0A317PZZ8"/>
<dbReference type="OrthoDB" id="6335802at2"/>
<reference evidence="1 2" key="1">
    <citation type="submission" date="2018-05" db="EMBL/GenBank/DDBJ databases">
        <title>Freshwater and sediment microbial communities from various areas in North America, analyzing microbe dynamics in response to fracking.</title>
        <authorList>
            <person name="Lamendella R."/>
        </authorList>
    </citation>
    <scope>NUCLEOTIDE SEQUENCE [LARGE SCALE GENOMIC DNA]</scope>
    <source>
        <strain evidence="1 2">125B1</strain>
    </source>
</reference>
<dbReference type="RefSeq" id="WP_110076923.1">
    <property type="nucleotide sequence ID" value="NZ_QGTT01000025.1"/>
</dbReference>
<name>A0A317PZZ8_9GAMM</name>
<comment type="caution">
    <text evidence="1">The sequence shown here is derived from an EMBL/GenBank/DDBJ whole genome shotgun (WGS) entry which is preliminary data.</text>
</comment>